<evidence type="ECO:0000313" key="2">
    <source>
        <dbReference type="EMBL" id="ALO20507.1"/>
    </source>
</evidence>
<sequence length="54" mass="6363">MSRIRTNYHNSFPSTNWSTFSTNSTNRSTNFHVCDPPICSYYILFPETESLFHL</sequence>
<dbReference type="EMBL" id="KT723438">
    <property type="protein sequence ID" value="ALO20507.1"/>
    <property type="molecule type" value="Genomic_DNA"/>
</dbReference>
<dbReference type="RefSeq" id="YP_009249770.1">
    <property type="nucleotide sequence ID" value="NC_028552.2"/>
</dbReference>
<dbReference type="GeneID" id="27422503"/>
<evidence type="ECO:0000256" key="1">
    <source>
        <dbReference type="SAM" id="MobiDB-lite"/>
    </source>
</evidence>
<feature type="compositionally biased region" description="Low complexity" evidence="1">
    <location>
        <begin position="10"/>
        <end position="21"/>
    </location>
</feature>
<name>A0A0S2IA99_PINSI</name>
<geneLocation type="chloroplast" evidence="2"/>
<accession>A0A0S2IA99</accession>
<feature type="region of interest" description="Disordered" evidence="1">
    <location>
        <begin position="1"/>
        <end position="21"/>
    </location>
</feature>
<proteinExistence type="predicted"/>
<dbReference type="AlphaFoldDB" id="A0A0S2IA99"/>
<reference evidence="2" key="1">
    <citation type="journal article" date="2019" name="Mitochondrial DNA Part B Resour">
        <title>The complete chloroplast genome sequences of Pinus sibirica Du Tour.</title>
        <authorList>
            <person name="Baturina O.A."/>
            <person name="Tupikin A.E."/>
            <person name="Goroshkevich S.N."/>
            <person name="Petrova E.A."/>
            <person name="Kabilov M.R."/>
        </authorList>
    </citation>
    <scope>NUCLEOTIDE SEQUENCE</scope>
</reference>
<keyword evidence="2" id="KW-0934">Plastid</keyword>
<keyword evidence="2" id="KW-0689">Ribosomal protein</keyword>
<keyword evidence="2" id="KW-0687">Ribonucleoprotein</keyword>
<gene>
    <name evidence="2" type="primary">rpl36</name>
</gene>
<keyword evidence="2" id="KW-0150">Chloroplast</keyword>
<organism evidence="2">
    <name type="scientific">Pinus sibirica</name>
    <name type="common">Siberian pine</name>
    <name type="synonym">Pinus cembra var. sibirica</name>
    <dbReference type="NCBI Taxonomy" id="62752"/>
    <lineage>
        <taxon>Eukaryota</taxon>
        <taxon>Viridiplantae</taxon>
        <taxon>Streptophyta</taxon>
        <taxon>Embryophyta</taxon>
        <taxon>Tracheophyta</taxon>
        <taxon>Spermatophyta</taxon>
        <taxon>Pinopsida</taxon>
        <taxon>Pinidae</taxon>
        <taxon>Conifers I</taxon>
        <taxon>Pinales</taxon>
        <taxon>Pinaceae</taxon>
        <taxon>Pinus</taxon>
        <taxon>Pinus subgen. Strobus</taxon>
    </lineage>
</organism>
<dbReference type="GO" id="GO:0005840">
    <property type="term" value="C:ribosome"/>
    <property type="evidence" value="ECO:0007669"/>
    <property type="project" value="UniProtKB-KW"/>
</dbReference>
<protein>
    <submittedName>
        <fullName evidence="2">Ribosomal protein L36</fullName>
    </submittedName>
</protein>